<evidence type="ECO:0000256" key="13">
    <source>
        <dbReference type="ARBA" id="ARBA00023010"/>
    </source>
</evidence>
<dbReference type="CDD" id="cd17928">
    <property type="entry name" value="DEXDc_SecA"/>
    <property type="match status" value="1"/>
</dbReference>
<dbReference type="CDD" id="cd18803">
    <property type="entry name" value="SF2_C_secA"/>
    <property type="match status" value="1"/>
</dbReference>
<dbReference type="InterPro" id="IPR020937">
    <property type="entry name" value="SecA_CS"/>
</dbReference>
<feature type="compositionally biased region" description="Basic residues" evidence="18">
    <location>
        <begin position="890"/>
        <end position="899"/>
    </location>
</feature>
<evidence type="ECO:0000256" key="7">
    <source>
        <dbReference type="ARBA" id="ARBA00022723"/>
    </source>
</evidence>
<feature type="region of interest" description="Disordered" evidence="18">
    <location>
        <begin position="565"/>
        <end position="584"/>
    </location>
</feature>
<comment type="function">
    <text evidence="16">Part of the Sec protein translocase complex. Interacts with the SecYEG preprotein conducting channel. Has a central role in coupling the hydrolysis of ATP to the transfer of proteins into and across the cell membrane, serving both as a receptor for the preprotein-SecB complex and as an ATP-driven molecular motor driving the stepwise translocation of polypeptide chains across the membrane.</text>
</comment>
<evidence type="ECO:0000256" key="17">
    <source>
        <dbReference type="RuleBase" id="RU003874"/>
    </source>
</evidence>
<evidence type="ECO:0000256" key="18">
    <source>
        <dbReference type="SAM" id="MobiDB-lite"/>
    </source>
</evidence>
<keyword evidence="6" id="KW-0997">Cell inner membrane</keyword>
<dbReference type="Gene3D" id="3.90.1440.10">
    <property type="entry name" value="SecA, preprotein cross-linking domain"/>
    <property type="match status" value="1"/>
</dbReference>
<dbReference type="PANTHER" id="PTHR30612:SF0">
    <property type="entry name" value="CHLOROPLAST PROTEIN-TRANSPORTING ATPASE"/>
    <property type="match status" value="1"/>
</dbReference>
<evidence type="ECO:0000313" key="22">
    <source>
        <dbReference type="EMBL" id="RUO59760.1"/>
    </source>
</evidence>
<comment type="caution">
    <text evidence="22">The sequence shown here is derived from an EMBL/GenBank/DDBJ whole genome shotgun (WGS) entry which is preliminary data.</text>
</comment>
<reference evidence="23" key="1">
    <citation type="journal article" date="2018" name="Front. Microbiol.">
        <title>Genome-Based Analysis Reveals the Taxonomy and Diversity of the Family Idiomarinaceae.</title>
        <authorList>
            <person name="Liu Y."/>
            <person name="Lai Q."/>
            <person name="Shao Z."/>
        </authorList>
    </citation>
    <scope>NUCLEOTIDE SEQUENCE [LARGE SCALE GENOMIC DNA]</scope>
    <source>
        <strain evidence="23">PIM1</strain>
    </source>
</reference>
<evidence type="ECO:0000256" key="12">
    <source>
        <dbReference type="ARBA" id="ARBA00022967"/>
    </source>
</evidence>
<keyword evidence="13 16" id="KW-0811">Translocation</keyword>
<dbReference type="SUPFAM" id="SSF52540">
    <property type="entry name" value="P-loop containing nucleoside triphosphate hydrolases"/>
    <property type="match status" value="2"/>
</dbReference>
<dbReference type="GO" id="GO:0005524">
    <property type="term" value="F:ATP binding"/>
    <property type="evidence" value="ECO:0007669"/>
    <property type="project" value="UniProtKB-UniRule"/>
</dbReference>
<dbReference type="EMBL" id="PIPZ01000002">
    <property type="protein sequence ID" value="RUO59760.1"/>
    <property type="molecule type" value="Genomic_DNA"/>
</dbReference>
<keyword evidence="11 16" id="KW-0653">Protein transport</keyword>
<evidence type="ECO:0000256" key="5">
    <source>
        <dbReference type="ARBA" id="ARBA00022490"/>
    </source>
</evidence>
<dbReference type="Pfam" id="PF07516">
    <property type="entry name" value="SecA_SW"/>
    <property type="match status" value="1"/>
</dbReference>
<dbReference type="InterPro" id="IPR014018">
    <property type="entry name" value="SecA_motor_DEAD"/>
</dbReference>
<keyword evidence="5 16" id="KW-0963">Cytoplasm</keyword>
<dbReference type="FunFam" id="3.90.1440.10:FF:000001">
    <property type="entry name" value="Preprotein translocase subunit SecA"/>
    <property type="match status" value="1"/>
</dbReference>
<feature type="binding site" evidence="16">
    <location>
        <position position="512"/>
    </location>
    <ligand>
        <name>ATP</name>
        <dbReference type="ChEBI" id="CHEBI:30616"/>
    </ligand>
</feature>
<feature type="domain" description="Helicase C-terminal" evidence="20">
    <location>
        <begin position="441"/>
        <end position="635"/>
    </location>
</feature>
<accession>A0A432YFQ3</accession>
<evidence type="ECO:0000256" key="9">
    <source>
        <dbReference type="ARBA" id="ARBA00022833"/>
    </source>
</evidence>
<dbReference type="InterPro" id="IPR011116">
    <property type="entry name" value="SecA_Wing/Scaffold"/>
</dbReference>
<feature type="region of interest" description="Disordered" evidence="18">
    <location>
        <begin position="250"/>
        <end position="278"/>
    </location>
</feature>
<proteinExistence type="inferred from homology"/>
<evidence type="ECO:0000256" key="2">
    <source>
        <dbReference type="ARBA" id="ARBA00007650"/>
    </source>
</evidence>
<comment type="subcellular location">
    <subcellularLocation>
        <location evidence="16">Cell membrane</location>
        <topology evidence="16">Peripheral membrane protein</topology>
        <orientation evidence="16">Cytoplasmic side</orientation>
    </subcellularLocation>
    <subcellularLocation>
        <location evidence="16">Cytoplasm</location>
    </subcellularLocation>
    <text evidence="16">Distribution is 50-50.</text>
</comment>
<comment type="similarity">
    <text evidence="2 16 17">Belongs to the SecA family.</text>
</comment>
<evidence type="ECO:0000256" key="15">
    <source>
        <dbReference type="ARBA" id="ARBA00034006"/>
    </source>
</evidence>
<dbReference type="InterPro" id="IPR004027">
    <property type="entry name" value="SEC_C_motif"/>
</dbReference>
<dbReference type="InterPro" id="IPR000185">
    <property type="entry name" value="SecA"/>
</dbReference>
<dbReference type="InterPro" id="IPR044722">
    <property type="entry name" value="SecA_SF2_C"/>
</dbReference>
<keyword evidence="23" id="KW-1185">Reference proteome</keyword>
<evidence type="ECO:0000313" key="23">
    <source>
        <dbReference type="Proteomes" id="UP000288127"/>
    </source>
</evidence>
<dbReference type="FunFam" id="3.40.50.300:FF:000113">
    <property type="entry name" value="Preprotein translocase subunit SecA"/>
    <property type="match status" value="1"/>
</dbReference>
<dbReference type="InterPro" id="IPR011130">
    <property type="entry name" value="SecA_preprotein_X-link_dom"/>
</dbReference>
<dbReference type="PROSITE" id="PS51192">
    <property type="entry name" value="HELICASE_ATP_BIND_1"/>
    <property type="match status" value="1"/>
</dbReference>
<gene>
    <name evidence="16" type="primary">secA</name>
    <name evidence="22" type="ORF">CWI76_06380</name>
</gene>
<dbReference type="Pfam" id="PF01043">
    <property type="entry name" value="SecA_PP_bind"/>
    <property type="match status" value="1"/>
</dbReference>
<feature type="domain" description="Helicase ATP-binding" evidence="19">
    <location>
        <begin position="89"/>
        <end position="247"/>
    </location>
</feature>
<dbReference type="GO" id="GO:0005829">
    <property type="term" value="C:cytosol"/>
    <property type="evidence" value="ECO:0007669"/>
    <property type="project" value="TreeGrafter"/>
</dbReference>
<dbReference type="GO" id="GO:0031522">
    <property type="term" value="C:cell envelope Sec protein transport complex"/>
    <property type="evidence" value="ECO:0007669"/>
    <property type="project" value="UniProtKB-ARBA"/>
</dbReference>
<dbReference type="PROSITE" id="PS51194">
    <property type="entry name" value="HELICASE_CTER"/>
    <property type="match status" value="1"/>
</dbReference>
<dbReference type="FunFam" id="1.10.3060.10:FF:000001">
    <property type="entry name" value="Preprotein translocase subunit SecA"/>
    <property type="match status" value="1"/>
</dbReference>
<dbReference type="SUPFAM" id="SSF81886">
    <property type="entry name" value="Helical scaffold and wing domains of SecA"/>
    <property type="match status" value="1"/>
</dbReference>
<dbReference type="InterPro" id="IPR036670">
    <property type="entry name" value="SecA_X-link_sf"/>
</dbReference>
<dbReference type="NCBIfam" id="NF009538">
    <property type="entry name" value="PRK12904.1"/>
    <property type="match status" value="1"/>
</dbReference>
<evidence type="ECO:0000256" key="16">
    <source>
        <dbReference type="HAMAP-Rule" id="MF_01382"/>
    </source>
</evidence>
<evidence type="ECO:0000256" key="11">
    <source>
        <dbReference type="ARBA" id="ARBA00022927"/>
    </source>
</evidence>
<dbReference type="PRINTS" id="PR00906">
    <property type="entry name" value="SECA"/>
</dbReference>
<dbReference type="GO" id="GO:0006605">
    <property type="term" value="P:protein targeting"/>
    <property type="evidence" value="ECO:0007669"/>
    <property type="project" value="UniProtKB-UniRule"/>
</dbReference>
<dbReference type="Gene3D" id="3.40.50.300">
    <property type="entry name" value="P-loop containing nucleotide triphosphate hydrolases"/>
    <property type="match status" value="2"/>
</dbReference>
<feature type="region of interest" description="Disordered" evidence="18">
    <location>
        <begin position="848"/>
        <end position="899"/>
    </location>
</feature>
<keyword evidence="10 16" id="KW-0067">ATP-binding</keyword>
<name>A0A432YFQ3_9GAMM</name>
<dbReference type="PROSITE" id="PS01312">
    <property type="entry name" value="SECA"/>
    <property type="match status" value="1"/>
</dbReference>
<dbReference type="GO" id="GO:0065002">
    <property type="term" value="P:intracellular protein transmembrane transport"/>
    <property type="evidence" value="ECO:0007669"/>
    <property type="project" value="UniProtKB-UniRule"/>
</dbReference>
<keyword evidence="8 16" id="KW-0547">Nucleotide-binding</keyword>
<evidence type="ECO:0000256" key="1">
    <source>
        <dbReference type="ARBA" id="ARBA00001947"/>
    </source>
</evidence>
<keyword evidence="9" id="KW-0862">Zinc</keyword>
<dbReference type="GO" id="GO:0017038">
    <property type="term" value="P:protein import"/>
    <property type="evidence" value="ECO:0007669"/>
    <property type="project" value="InterPro"/>
</dbReference>
<dbReference type="PANTHER" id="PTHR30612">
    <property type="entry name" value="SECA INNER MEMBRANE COMPONENT OF SEC PROTEIN SECRETION SYSTEM"/>
    <property type="match status" value="1"/>
</dbReference>
<dbReference type="SMART" id="SM00958">
    <property type="entry name" value="SecA_PP_bind"/>
    <property type="match status" value="1"/>
</dbReference>
<feature type="binding site" evidence="16">
    <location>
        <begin position="105"/>
        <end position="109"/>
    </location>
    <ligand>
        <name>ATP</name>
        <dbReference type="ChEBI" id="CHEBI:30616"/>
    </ligand>
</feature>
<dbReference type="Pfam" id="PF21090">
    <property type="entry name" value="P-loop_SecA"/>
    <property type="match status" value="1"/>
</dbReference>
<dbReference type="NCBIfam" id="TIGR00963">
    <property type="entry name" value="secA"/>
    <property type="match status" value="1"/>
</dbReference>
<evidence type="ECO:0000256" key="14">
    <source>
        <dbReference type="ARBA" id="ARBA00023136"/>
    </source>
</evidence>
<dbReference type="SUPFAM" id="SSF81767">
    <property type="entry name" value="Pre-protein crosslinking domain of SecA"/>
    <property type="match status" value="1"/>
</dbReference>
<evidence type="ECO:0000256" key="3">
    <source>
        <dbReference type="ARBA" id="ARBA00022448"/>
    </source>
</evidence>
<dbReference type="EC" id="7.4.2.8" evidence="16"/>
<comment type="cofactor">
    <cofactor evidence="1">
        <name>Zn(2+)</name>
        <dbReference type="ChEBI" id="CHEBI:29105"/>
    </cofactor>
</comment>
<dbReference type="Pfam" id="PF02810">
    <property type="entry name" value="SEC-C"/>
    <property type="match status" value="1"/>
</dbReference>
<dbReference type="Proteomes" id="UP000288127">
    <property type="component" value="Unassembled WGS sequence"/>
</dbReference>
<keyword evidence="14 16" id="KW-0472">Membrane</keyword>
<dbReference type="OrthoDB" id="9805579at2"/>
<organism evidence="22 23">
    <name type="scientific">Pseudidiomarina marina</name>
    <dbReference type="NCBI Taxonomy" id="502366"/>
    <lineage>
        <taxon>Bacteria</taxon>
        <taxon>Pseudomonadati</taxon>
        <taxon>Pseudomonadota</taxon>
        <taxon>Gammaproteobacteria</taxon>
        <taxon>Alteromonadales</taxon>
        <taxon>Idiomarinaceae</taxon>
        <taxon>Pseudidiomarina</taxon>
    </lineage>
</organism>
<dbReference type="PROSITE" id="PS51196">
    <property type="entry name" value="SECA_MOTOR_DEAD"/>
    <property type="match status" value="1"/>
</dbReference>
<keyword evidence="3 16" id="KW-0813">Transport</keyword>
<dbReference type="RefSeq" id="WP_126759525.1">
    <property type="nucleotide sequence ID" value="NZ_PIPZ01000002.1"/>
</dbReference>
<dbReference type="HAMAP" id="MF_01382">
    <property type="entry name" value="SecA"/>
    <property type="match status" value="1"/>
</dbReference>
<dbReference type="Pfam" id="PF07517">
    <property type="entry name" value="SecA_DEAD"/>
    <property type="match status" value="1"/>
</dbReference>
<dbReference type="InterPro" id="IPR014001">
    <property type="entry name" value="Helicase_ATP-bd"/>
</dbReference>
<dbReference type="InterPro" id="IPR036266">
    <property type="entry name" value="SecA_Wing/Scaffold_sf"/>
</dbReference>
<feature type="domain" description="SecA family profile" evidence="21">
    <location>
        <begin position="3"/>
        <end position="619"/>
    </location>
</feature>
<evidence type="ECO:0000256" key="4">
    <source>
        <dbReference type="ARBA" id="ARBA00022475"/>
    </source>
</evidence>
<keyword evidence="12 16" id="KW-1278">Translocase</keyword>
<protein>
    <recommendedName>
        <fullName evidence="16 17">Protein translocase subunit SecA</fullName>
        <ecNumber evidence="16">7.4.2.8</ecNumber>
    </recommendedName>
</protein>
<evidence type="ECO:0000259" key="19">
    <source>
        <dbReference type="PROSITE" id="PS51192"/>
    </source>
</evidence>
<dbReference type="AlphaFoldDB" id="A0A432YFQ3"/>
<dbReference type="GO" id="GO:0046872">
    <property type="term" value="F:metal ion binding"/>
    <property type="evidence" value="ECO:0007669"/>
    <property type="project" value="UniProtKB-KW"/>
</dbReference>
<evidence type="ECO:0000256" key="8">
    <source>
        <dbReference type="ARBA" id="ARBA00022741"/>
    </source>
</evidence>
<dbReference type="Gene3D" id="1.10.3060.10">
    <property type="entry name" value="Helical scaffold and wing domains of SecA"/>
    <property type="match status" value="1"/>
</dbReference>
<feature type="compositionally biased region" description="Basic and acidic residues" evidence="18">
    <location>
        <begin position="265"/>
        <end position="278"/>
    </location>
</feature>
<dbReference type="GO" id="GO:0005886">
    <property type="term" value="C:plasma membrane"/>
    <property type="evidence" value="ECO:0007669"/>
    <property type="project" value="UniProtKB-SubCell"/>
</dbReference>
<dbReference type="GO" id="GO:0008564">
    <property type="term" value="F:protein-exporting ATPase activity"/>
    <property type="evidence" value="ECO:0007669"/>
    <property type="project" value="UniProtKB-EC"/>
</dbReference>
<dbReference type="SMART" id="SM00957">
    <property type="entry name" value="SecA_DEAD"/>
    <property type="match status" value="1"/>
</dbReference>
<evidence type="ECO:0000256" key="10">
    <source>
        <dbReference type="ARBA" id="ARBA00022840"/>
    </source>
</evidence>
<dbReference type="InterPro" id="IPR001650">
    <property type="entry name" value="Helicase_C-like"/>
</dbReference>
<feature type="binding site" evidence="16">
    <location>
        <position position="87"/>
    </location>
    <ligand>
        <name>ATP</name>
        <dbReference type="ChEBI" id="CHEBI:30616"/>
    </ligand>
</feature>
<evidence type="ECO:0000259" key="21">
    <source>
        <dbReference type="PROSITE" id="PS51196"/>
    </source>
</evidence>
<comment type="subunit">
    <text evidence="16">Monomer and homodimer. Part of the essential Sec protein translocation apparatus which comprises SecA, SecYEG and auxiliary proteins SecDF-YajC and YidC.</text>
</comment>
<dbReference type="FunFam" id="3.40.50.300:FF:000081">
    <property type="entry name" value="Preprotein translocase subunit SecA"/>
    <property type="match status" value="1"/>
</dbReference>
<evidence type="ECO:0000259" key="20">
    <source>
        <dbReference type="PROSITE" id="PS51194"/>
    </source>
</evidence>
<dbReference type="InterPro" id="IPR011115">
    <property type="entry name" value="SecA_DEAD"/>
</dbReference>
<dbReference type="InterPro" id="IPR027417">
    <property type="entry name" value="P-loop_NTPase"/>
</dbReference>
<evidence type="ECO:0000256" key="6">
    <source>
        <dbReference type="ARBA" id="ARBA00022519"/>
    </source>
</evidence>
<keyword evidence="7" id="KW-0479">Metal-binding</keyword>
<comment type="catalytic activity">
    <reaction evidence="15 16">
        <text>ATP + H2O + cellular proteinSide 1 = ADP + phosphate + cellular proteinSide 2.</text>
        <dbReference type="EC" id="7.4.2.8"/>
    </reaction>
</comment>
<sequence>MLGSLFRKVFGSRNDRILKGLQKKVQQINALEPEFEALSDEELKQKTVEFKQRIEQGQKLDDLLVEAFATVREASKRVFKMRHFDVQLVGGMILNDNRIAEMRTGEGKTLTATLSAYLNALSGKGVHIVTVNDYLARRDAETNRPLFEFLGLTVAFNIPGMNPTDKRAAYAADITYGTNNEFGFDYLRDNMAFSPQERVQRELNYAIVDEVDSILIDEARTPLIISGAAEDSSDMYIKMNEIVPLLVRQEKEDTEEERGEGDFTVDEKSKQVHMTEHGQEHVEEILKERGLLAEDDSLFSAANITLLHHVNAALRAHHLFQKDVDYIVKDDQIVIVDEHTGRTMEGRRWSEGLHQAIEAKEGVKIQNENQTLASITFQNYFRLYTKLAGMTGTADTEAFEFQSIYGLETVVIPTNRPMIRDDRADLIFITAEEKYEAIVADIEECRVAKRPVLVGTISIESSELLSKLLKKKKIPHNVLNAKFHAREAEIVAQAGLPGAVTIATNMAGRGTDIVLGGNLQTEIAELKDPTPEKIEQVKTEWQKRHDAVIESGGLHIIGTERHESRRIDNQLRGRSGRQGDPGSSRFYLSLEDSLMRMFASERMATMMKRLGMKRGEAIEHPWVSRAIENAQRKVEGRNFDIRKQLLEYDDVANDQRKVVYEQRNELLDEGDISETIEAIRADVVDRVISEYIPPQSLVELWDLEGLEERLRADFALPLPIQQWLEEDDKLHEEILRERILDELVKAYKEKEQMVGEQVIRQFEKTIMLQSLDMHWKEHLAAMDHLRQGIHLRGYAQKNPKQEYKREAFELFAEMLEALKLEVVTILSKVRVRAEEDVEAVEAKRRAAEAAQQKEYQHEGAPTSGTEPSPKQAAAAAQVGRNDPCPCGSGKKFKQCHGKI</sequence>
<dbReference type="GO" id="GO:0043952">
    <property type="term" value="P:protein transport by the Sec complex"/>
    <property type="evidence" value="ECO:0007669"/>
    <property type="project" value="TreeGrafter"/>
</dbReference>
<keyword evidence="4 16" id="KW-1003">Cell membrane</keyword>